<dbReference type="EMBL" id="CACRXK020005562">
    <property type="protein sequence ID" value="CAB4006646.1"/>
    <property type="molecule type" value="Genomic_DNA"/>
</dbReference>
<dbReference type="GO" id="GO:0005975">
    <property type="term" value="P:carbohydrate metabolic process"/>
    <property type="evidence" value="ECO:0007669"/>
    <property type="project" value="InterPro"/>
</dbReference>
<dbReference type="SMART" id="SM00636">
    <property type="entry name" value="Glyco_18"/>
    <property type="match status" value="1"/>
</dbReference>
<keyword evidence="10" id="KW-1185">Reference proteome</keyword>
<dbReference type="FunFam" id="3.20.20.80:FF:000028">
    <property type="entry name" value="Chitinase domain-containing protein 1"/>
    <property type="match status" value="1"/>
</dbReference>
<keyword evidence="4" id="KW-0964">Secreted</keyword>
<name>A0A7D9EEJ6_PARCT</name>
<feature type="domain" description="GH18" evidence="8">
    <location>
        <begin position="78"/>
        <end position="394"/>
    </location>
</feature>
<evidence type="ECO:0000256" key="1">
    <source>
        <dbReference type="ARBA" id="ARBA00004371"/>
    </source>
</evidence>
<evidence type="ECO:0000313" key="10">
    <source>
        <dbReference type="Proteomes" id="UP001152795"/>
    </source>
</evidence>
<dbReference type="GO" id="GO:0070492">
    <property type="term" value="F:oligosaccharide binding"/>
    <property type="evidence" value="ECO:0007669"/>
    <property type="project" value="TreeGrafter"/>
</dbReference>
<dbReference type="InterPro" id="IPR001223">
    <property type="entry name" value="Glyco_hydro18_cat"/>
</dbReference>
<dbReference type="SUPFAM" id="SSF51445">
    <property type="entry name" value="(Trans)glycosidases"/>
    <property type="match status" value="1"/>
</dbReference>
<dbReference type="GO" id="GO:0005576">
    <property type="term" value="C:extracellular region"/>
    <property type="evidence" value="ECO:0007669"/>
    <property type="project" value="UniProtKB-SubCell"/>
</dbReference>
<dbReference type="GO" id="GO:0005764">
    <property type="term" value="C:lysosome"/>
    <property type="evidence" value="ECO:0007669"/>
    <property type="project" value="UniProtKB-SubCell"/>
</dbReference>
<evidence type="ECO:0000256" key="3">
    <source>
        <dbReference type="ARBA" id="ARBA00009336"/>
    </source>
</evidence>
<keyword evidence="5" id="KW-0732">Signal</keyword>
<dbReference type="PROSITE" id="PS51910">
    <property type="entry name" value="GH18_2"/>
    <property type="match status" value="1"/>
</dbReference>
<dbReference type="Pfam" id="PF00704">
    <property type="entry name" value="Glyco_hydro_18"/>
    <property type="match status" value="1"/>
</dbReference>
<evidence type="ECO:0000256" key="4">
    <source>
        <dbReference type="ARBA" id="ARBA00022525"/>
    </source>
</evidence>
<evidence type="ECO:0000259" key="8">
    <source>
        <dbReference type="PROSITE" id="PS51910"/>
    </source>
</evidence>
<accession>A0A7D9EEJ6</accession>
<dbReference type="Gene3D" id="3.20.20.80">
    <property type="entry name" value="Glycosidases"/>
    <property type="match status" value="1"/>
</dbReference>
<dbReference type="CDD" id="cd02876">
    <property type="entry name" value="GH18_SI-CLP"/>
    <property type="match status" value="1"/>
</dbReference>
<dbReference type="OrthoDB" id="10254444at2759"/>
<organism evidence="9 10">
    <name type="scientific">Paramuricea clavata</name>
    <name type="common">Red gorgonian</name>
    <name type="synonym">Violescent sea-whip</name>
    <dbReference type="NCBI Taxonomy" id="317549"/>
    <lineage>
        <taxon>Eukaryota</taxon>
        <taxon>Metazoa</taxon>
        <taxon>Cnidaria</taxon>
        <taxon>Anthozoa</taxon>
        <taxon>Octocorallia</taxon>
        <taxon>Malacalcyonacea</taxon>
        <taxon>Plexauridae</taxon>
        <taxon>Paramuricea</taxon>
    </lineage>
</organism>
<dbReference type="PANTHER" id="PTHR46066">
    <property type="entry name" value="CHITINASE DOMAIN-CONTAINING PROTEIN 1 FAMILY MEMBER"/>
    <property type="match status" value="1"/>
</dbReference>
<comment type="caution">
    <text evidence="9">The sequence shown here is derived from an EMBL/GenBank/DDBJ whole genome shotgun (WGS) entry which is preliminary data.</text>
</comment>
<reference evidence="9" key="1">
    <citation type="submission" date="2020-04" db="EMBL/GenBank/DDBJ databases">
        <authorList>
            <person name="Alioto T."/>
            <person name="Alioto T."/>
            <person name="Gomez Garrido J."/>
        </authorList>
    </citation>
    <scope>NUCLEOTIDE SEQUENCE</scope>
    <source>
        <strain evidence="9">A484AB</strain>
    </source>
</reference>
<evidence type="ECO:0000256" key="5">
    <source>
        <dbReference type="ARBA" id="ARBA00022729"/>
    </source>
</evidence>
<dbReference type="Proteomes" id="UP001152795">
    <property type="component" value="Unassembled WGS sequence"/>
</dbReference>
<comment type="similarity">
    <text evidence="3">Belongs to the glycosyl hydrolase 18 family.</text>
</comment>
<gene>
    <name evidence="9" type="ORF">PACLA_8A005899</name>
</gene>
<dbReference type="InterPro" id="IPR017853">
    <property type="entry name" value="GH"/>
</dbReference>
<dbReference type="InterPro" id="IPR011583">
    <property type="entry name" value="Chitinase_II/V-like_cat"/>
</dbReference>
<keyword evidence="6" id="KW-0458">Lysosome</keyword>
<evidence type="ECO:0000256" key="7">
    <source>
        <dbReference type="ARBA" id="ARBA00040976"/>
    </source>
</evidence>
<evidence type="ECO:0000256" key="6">
    <source>
        <dbReference type="ARBA" id="ARBA00023228"/>
    </source>
</evidence>
<dbReference type="Gene3D" id="3.10.50.10">
    <property type="match status" value="1"/>
</dbReference>
<evidence type="ECO:0000256" key="2">
    <source>
        <dbReference type="ARBA" id="ARBA00004613"/>
    </source>
</evidence>
<sequence length="394" mass="44409">MSNFSVFFLLLILLHALAVGDGTLSKSSKKKGKKTSSKELSSKTVYERGLVDEELKPRDVLKNYESYCKTTVGQRGFENTLVYVTPWNSRGYEIAKIFAGKFSYVSPVWLQVKRRRGGNFLIEGAHDIDKDWVREVRSSGNNTRIVPRLLFEKWSPTDFHAIFSNENAMNDLVNTVLNFMKAYHFDGVVLEVWMQFRGDAKSELYLLVSKLANALHSGDLKIILVVPPLAMNDAAKSRGVFSKEDFQLLYPVVDGFSLMTYDYSSHGGQAGPNAPLQWVRDSVKALSPDSNEQRKKVFVGLNFYGMDYSPSGGSAVVGSRYIELLTKHKSDGKFTWEKEIGEHSFYYKAGGITRVVFYPTLKSISERLNVAKELGVGIAVWEIGQGLDYFYDLL</sequence>
<dbReference type="InterPro" id="IPR029070">
    <property type="entry name" value="Chitinase_insertion_sf"/>
</dbReference>
<evidence type="ECO:0000313" key="9">
    <source>
        <dbReference type="EMBL" id="CAB4006646.1"/>
    </source>
</evidence>
<dbReference type="FunFam" id="3.10.50.10:FF:000002">
    <property type="entry name" value="Chitinase domain-containing protein 1"/>
    <property type="match status" value="1"/>
</dbReference>
<proteinExistence type="inferred from homology"/>
<dbReference type="PANTHER" id="PTHR46066:SF2">
    <property type="entry name" value="CHITINASE DOMAIN-CONTAINING PROTEIN 1"/>
    <property type="match status" value="1"/>
</dbReference>
<protein>
    <recommendedName>
        <fullName evidence="7">Chitinase domain-containing protein 1</fullName>
    </recommendedName>
</protein>
<dbReference type="AlphaFoldDB" id="A0A7D9EEJ6"/>
<dbReference type="GO" id="GO:0008061">
    <property type="term" value="F:chitin binding"/>
    <property type="evidence" value="ECO:0007669"/>
    <property type="project" value="InterPro"/>
</dbReference>
<comment type="subcellular location">
    <subcellularLocation>
        <location evidence="1">Lysosome</location>
    </subcellularLocation>
    <subcellularLocation>
        <location evidence="2">Secreted</location>
    </subcellularLocation>
</comment>
<dbReference type="GO" id="GO:0012505">
    <property type="term" value="C:endomembrane system"/>
    <property type="evidence" value="ECO:0007669"/>
    <property type="project" value="TreeGrafter"/>
</dbReference>